<comment type="caution">
    <text evidence="8">The sequence shown here is derived from an EMBL/GenBank/DDBJ whole genome shotgun (WGS) entry which is preliminary data.</text>
</comment>
<keyword evidence="4" id="KW-0677">Repeat</keyword>
<keyword evidence="3" id="KW-0762">Sugar transport</keyword>
<dbReference type="OrthoDB" id="9776369at2"/>
<keyword evidence="6 8" id="KW-0067">ATP-binding</keyword>
<evidence type="ECO:0000259" key="7">
    <source>
        <dbReference type="PROSITE" id="PS50893"/>
    </source>
</evidence>
<dbReference type="GO" id="GO:0016887">
    <property type="term" value="F:ATP hydrolysis activity"/>
    <property type="evidence" value="ECO:0007669"/>
    <property type="project" value="InterPro"/>
</dbReference>
<evidence type="ECO:0000256" key="2">
    <source>
        <dbReference type="ARBA" id="ARBA00022475"/>
    </source>
</evidence>
<organism evidence="8 9">
    <name type="scientific">Variovorax gossypii</name>
    <dbReference type="NCBI Taxonomy" id="1679495"/>
    <lineage>
        <taxon>Bacteria</taxon>
        <taxon>Pseudomonadati</taxon>
        <taxon>Pseudomonadota</taxon>
        <taxon>Betaproteobacteria</taxon>
        <taxon>Burkholderiales</taxon>
        <taxon>Comamonadaceae</taxon>
        <taxon>Variovorax</taxon>
    </lineage>
</organism>
<dbReference type="InterPro" id="IPR003439">
    <property type="entry name" value="ABC_transporter-like_ATP-bd"/>
</dbReference>
<dbReference type="SMART" id="SM00382">
    <property type="entry name" value="AAA"/>
    <property type="match status" value="1"/>
</dbReference>
<dbReference type="CDD" id="cd03216">
    <property type="entry name" value="ABC_Carb_Monos_I"/>
    <property type="match status" value="1"/>
</dbReference>
<dbReference type="PROSITE" id="PS00211">
    <property type="entry name" value="ABC_TRANSPORTER_1"/>
    <property type="match status" value="1"/>
</dbReference>
<evidence type="ECO:0000256" key="1">
    <source>
        <dbReference type="ARBA" id="ARBA00022448"/>
    </source>
</evidence>
<protein>
    <submittedName>
        <fullName evidence="8">Sugar ABC transporter ATP-binding protein</fullName>
    </submittedName>
</protein>
<dbReference type="InterPro" id="IPR027417">
    <property type="entry name" value="P-loop_NTPase"/>
</dbReference>
<dbReference type="InterPro" id="IPR003593">
    <property type="entry name" value="AAA+_ATPase"/>
</dbReference>
<feature type="domain" description="ABC transporter" evidence="7">
    <location>
        <begin position="260"/>
        <end position="503"/>
    </location>
</feature>
<dbReference type="Proteomes" id="UP000267418">
    <property type="component" value="Unassembled WGS sequence"/>
</dbReference>
<dbReference type="Pfam" id="PF00005">
    <property type="entry name" value="ABC_tran"/>
    <property type="match status" value="2"/>
</dbReference>
<evidence type="ECO:0000313" key="8">
    <source>
        <dbReference type="EMBL" id="RTQ35635.1"/>
    </source>
</evidence>
<gene>
    <name evidence="8" type="ORF">EJP69_14920</name>
</gene>
<evidence type="ECO:0000256" key="3">
    <source>
        <dbReference type="ARBA" id="ARBA00022597"/>
    </source>
</evidence>
<evidence type="ECO:0000256" key="6">
    <source>
        <dbReference type="ARBA" id="ARBA00022840"/>
    </source>
</evidence>
<dbReference type="InterPro" id="IPR017871">
    <property type="entry name" value="ABC_transporter-like_CS"/>
</dbReference>
<reference evidence="8 9" key="1">
    <citation type="submission" date="2018-12" db="EMBL/GenBank/DDBJ databases">
        <title>The genome of Variovorax gossypii DSM 100435.</title>
        <authorList>
            <person name="Gao J."/>
            <person name="Sun J."/>
        </authorList>
    </citation>
    <scope>NUCLEOTIDE SEQUENCE [LARGE SCALE GENOMIC DNA]</scope>
    <source>
        <strain evidence="8 9">DSM 100435</strain>
    </source>
</reference>
<evidence type="ECO:0000256" key="5">
    <source>
        <dbReference type="ARBA" id="ARBA00022741"/>
    </source>
</evidence>
<dbReference type="PANTHER" id="PTHR43790:SF9">
    <property type="entry name" value="GALACTOFURANOSE TRANSPORTER ATP-BINDING PROTEIN YTFR"/>
    <property type="match status" value="1"/>
</dbReference>
<keyword evidence="1" id="KW-0813">Transport</keyword>
<dbReference type="AlphaFoldDB" id="A0A3S0J7I8"/>
<keyword evidence="5" id="KW-0547">Nucleotide-binding</keyword>
<dbReference type="SUPFAM" id="SSF52540">
    <property type="entry name" value="P-loop containing nucleoside triphosphate hydrolases"/>
    <property type="match status" value="2"/>
</dbReference>
<dbReference type="Gene3D" id="3.40.50.300">
    <property type="entry name" value="P-loop containing nucleotide triphosphate hydrolases"/>
    <property type="match status" value="2"/>
</dbReference>
<dbReference type="RefSeq" id="WP_093301083.1">
    <property type="nucleotide sequence ID" value="NZ_RXOE01000002.1"/>
</dbReference>
<keyword evidence="2" id="KW-1003">Cell membrane</keyword>
<evidence type="ECO:0000256" key="4">
    <source>
        <dbReference type="ARBA" id="ARBA00022737"/>
    </source>
</evidence>
<feature type="domain" description="ABC transporter" evidence="7">
    <location>
        <begin position="6"/>
        <end position="244"/>
    </location>
</feature>
<dbReference type="PROSITE" id="PS50893">
    <property type="entry name" value="ABC_TRANSPORTER_2"/>
    <property type="match status" value="2"/>
</dbReference>
<sequence length="523" mass="56888">MNNDYLQLVGVSKRYGGIAALSDVSFSAARGSIHAILGENGAGKSTLMKTLAGVVRPDAGVVRLDGRELRMTGPAQALDEGIVCIFQELSLVPHLSVAANICLANPPRNRLGLIDRHRQNEMAREALARIGCDRQIDLRERCIDLPLSQRQIVEIAKAVVRRPRVLILDEATSALTAEDVEKVMRLLRTLREEGTCVLFISHRMHEVDALADTCSVFRNGEHVSTFPAGSKPHEEIVRLMIGRPIAQVYPPKPQPPAASVRPYLQVSGLRSGTQLKGVELAVRPGEIVGLGGLDGQGQRELMLALAGLLRDVRGDIRIGEQSTPPNGPRGGKREAYRMALIPEDRKTEGLALGQSVHDNLGVCALDRISRWGVVDHAAERALIADLVKTLQIKAPDTRVAVSTLSGGNQQKVVLAKWLATQPRLLLLMDPTRGVDVGTKQEIYRLFRDLAAKGLAILFYSTDCDELIGLCDRVLVMYDGQVRASLAGAMLTEEQILMNAMNLGRRDAPANDSRVHAAAWECAA</sequence>
<keyword evidence="9" id="KW-1185">Reference proteome</keyword>
<dbReference type="EMBL" id="RXOE01000002">
    <property type="protein sequence ID" value="RTQ35635.1"/>
    <property type="molecule type" value="Genomic_DNA"/>
</dbReference>
<dbReference type="PANTHER" id="PTHR43790">
    <property type="entry name" value="CARBOHYDRATE TRANSPORT ATP-BINDING PROTEIN MG119-RELATED"/>
    <property type="match status" value="1"/>
</dbReference>
<keyword evidence="2" id="KW-0472">Membrane</keyword>
<dbReference type="InterPro" id="IPR050107">
    <property type="entry name" value="ABC_carbohydrate_import_ATPase"/>
</dbReference>
<dbReference type="CDD" id="cd03215">
    <property type="entry name" value="ABC_Carb_Monos_II"/>
    <property type="match status" value="1"/>
</dbReference>
<dbReference type="GO" id="GO:0005524">
    <property type="term" value="F:ATP binding"/>
    <property type="evidence" value="ECO:0007669"/>
    <property type="project" value="UniProtKB-KW"/>
</dbReference>
<proteinExistence type="predicted"/>
<name>A0A3S0J7I8_9BURK</name>
<accession>A0A3S0J7I8</accession>
<evidence type="ECO:0000313" key="9">
    <source>
        <dbReference type="Proteomes" id="UP000267418"/>
    </source>
</evidence>